<evidence type="ECO:0000313" key="5">
    <source>
        <dbReference type="EMBL" id="TKI59249.1"/>
    </source>
</evidence>
<keyword evidence="5" id="KW-0808">Transferase</keyword>
<keyword evidence="1" id="KW-0479">Metal-binding</keyword>
<dbReference type="GO" id="GO:0032259">
    <property type="term" value="P:methylation"/>
    <property type="evidence" value="ECO:0007669"/>
    <property type="project" value="UniProtKB-KW"/>
</dbReference>
<dbReference type="OrthoDB" id="5522265at2"/>
<feature type="domain" description="23S rRNA (guanine(745)-N(1))-methyltransferase N-terminal" evidence="4">
    <location>
        <begin position="35"/>
        <end position="70"/>
    </location>
</feature>
<organism evidence="5 6">
    <name type="scientific">Brevibacillus antibioticus</name>
    <dbReference type="NCBI Taxonomy" id="2570228"/>
    <lineage>
        <taxon>Bacteria</taxon>
        <taxon>Bacillati</taxon>
        <taxon>Bacillota</taxon>
        <taxon>Bacilli</taxon>
        <taxon>Bacillales</taxon>
        <taxon>Paenibacillaceae</taxon>
        <taxon>Brevibacillus</taxon>
    </lineage>
</organism>
<evidence type="ECO:0000259" key="3">
    <source>
        <dbReference type="Pfam" id="PF13649"/>
    </source>
</evidence>
<evidence type="ECO:0000259" key="4">
    <source>
        <dbReference type="Pfam" id="PF21302"/>
    </source>
</evidence>
<feature type="binding site" evidence="1">
    <location>
        <position position="40"/>
    </location>
    <ligand>
        <name>Zn(2+)</name>
        <dbReference type="ChEBI" id="CHEBI:29105"/>
    </ligand>
</feature>
<dbReference type="Gene3D" id="3.40.50.150">
    <property type="entry name" value="Vaccinia Virus protein VP39"/>
    <property type="match status" value="1"/>
</dbReference>
<dbReference type="Proteomes" id="UP000307841">
    <property type="component" value="Unassembled WGS sequence"/>
</dbReference>
<dbReference type="PIRSF" id="PIRSF018249">
    <property type="entry name" value="MyrA_prd"/>
    <property type="match status" value="1"/>
</dbReference>
<accession>A0A4U2YEH9</accession>
<dbReference type="InterPro" id="IPR041698">
    <property type="entry name" value="Methyltransf_25"/>
</dbReference>
<dbReference type="InterPro" id="IPR052939">
    <property type="entry name" value="23S_rRNA_MeTrnsfrase_RlmA"/>
</dbReference>
<dbReference type="PANTHER" id="PTHR43460:SF1">
    <property type="entry name" value="METHYLTRANSFERASE TYPE 11 DOMAIN-CONTAINING PROTEIN"/>
    <property type="match status" value="1"/>
</dbReference>
<gene>
    <name evidence="5" type="ORF">E8L90_02005</name>
</gene>
<keyword evidence="1" id="KW-0862">Zinc</keyword>
<protein>
    <submittedName>
        <fullName evidence="5">Methyltransferase domain-containing protein</fullName>
    </submittedName>
</protein>
<dbReference type="Pfam" id="PF13649">
    <property type="entry name" value="Methyltransf_25"/>
    <property type="match status" value="1"/>
</dbReference>
<dbReference type="CDD" id="cd02440">
    <property type="entry name" value="AdoMet_MTases"/>
    <property type="match status" value="1"/>
</dbReference>
<name>A0A4U2YEH9_9BACL</name>
<evidence type="ECO:0000256" key="1">
    <source>
        <dbReference type="PIRSR" id="PIRSR018249-1"/>
    </source>
</evidence>
<dbReference type="InterPro" id="IPR029063">
    <property type="entry name" value="SAM-dependent_MTases_sf"/>
</dbReference>
<feature type="binding site" evidence="1">
    <location>
        <position position="58"/>
    </location>
    <ligand>
        <name>Zn(2+)</name>
        <dbReference type="ChEBI" id="CHEBI:29105"/>
    </ligand>
</feature>
<dbReference type="InterPro" id="IPR048647">
    <property type="entry name" value="RlmA_N"/>
</dbReference>
<sequence>MLGVYLTVPFFIHRNTNEWGAFLMSTTISQHVGIFRCPFCQATMRNVPATSLVCNNHHCFDLSKHGYVHLATRTYKTKYDKQLFAARRTIMEQGFFDPLYDVLSEVILHTAEPEESQIYVLDAGCGEGYHLSQVRQRVMQTSEVPFIGVGVDLAKEGVMLAAKSDPEVVWCVGDLTKAPFADRQFPYIFNLLSPSNTDEFHRLLADEGRIIKVIPEANYLRELREVLYQETPKTKYANHRTIDHFKTSFQLVGKERVQYQFRLDEGSLASLLQMTPLAWGATPEQLEQVSDLVGVDLTIDLVVLIGRK</sequence>
<dbReference type="Pfam" id="PF21302">
    <property type="entry name" value="Zn_ribbon_RlmA"/>
    <property type="match status" value="1"/>
</dbReference>
<dbReference type="InterPro" id="IPR016718">
    <property type="entry name" value="rRNA_m1G-MeTrfase_A_prd"/>
</dbReference>
<dbReference type="AlphaFoldDB" id="A0A4U2YEH9"/>
<proteinExistence type="predicted"/>
<dbReference type="PANTHER" id="PTHR43460">
    <property type="entry name" value="METHYLTRANSFERASE"/>
    <property type="match status" value="1"/>
</dbReference>
<dbReference type="EMBL" id="SZNK01000001">
    <property type="protein sequence ID" value="TKI59249.1"/>
    <property type="molecule type" value="Genomic_DNA"/>
</dbReference>
<feature type="binding site" evidence="2">
    <location>
        <position position="219"/>
    </location>
    <ligand>
        <name>S-adenosyl-L-methionine</name>
        <dbReference type="ChEBI" id="CHEBI:59789"/>
    </ligand>
</feature>
<keyword evidence="6" id="KW-1185">Reference proteome</keyword>
<keyword evidence="5" id="KW-0489">Methyltransferase</keyword>
<comment type="caution">
    <text evidence="5">The sequence shown here is derived from an EMBL/GenBank/DDBJ whole genome shotgun (WGS) entry which is preliminary data.</text>
</comment>
<evidence type="ECO:0000313" key="6">
    <source>
        <dbReference type="Proteomes" id="UP000307841"/>
    </source>
</evidence>
<dbReference type="GO" id="GO:0008168">
    <property type="term" value="F:methyltransferase activity"/>
    <property type="evidence" value="ECO:0007669"/>
    <property type="project" value="UniProtKB-KW"/>
</dbReference>
<dbReference type="SUPFAM" id="SSF53335">
    <property type="entry name" value="S-adenosyl-L-methionine-dependent methyltransferases"/>
    <property type="match status" value="1"/>
</dbReference>
<dbReference type="GO" id="GO:0046872">
    <property type="term" value="F:metal ion binding"/>
    <property type="evidence" value="ECO:0007669"/>
    <property type="project" value="UniProtKB-KW"/>
</dbReference>
<keyword evidence="2" id="KW-0949">S-adenosyl-L-methionine</keyword>
<feature type="binding site" evidence="1">
    <location>
        <position position="37"/>
    </location>
    <ligand>
        <name>Zn(2+)</name>
        <dbReference type="ChEBI" id="CHEBI:29105"/>
    </ligand>
</feature>
<evidence type="ECO:0000256" key="2">
    <source>
        <dbReference type="PIRSR" id="PIRSR018249-2"/>
    </source>
</evidence>
<feature type="binding site" evidence="1">
    <location>
        <position position="54"/>
    </location>
    <ligand>
        <name>Zn(2+)</name>
        <dbReference type="ChEBI" id="CHEBI:29105"/>
    </ligand>
</feature>
<feature type="binding site" evidence="2">
    <location>
        <position position="96"/>
    </location>
    <ligand>
        <name>S-adenosyl-L-methionine</name>
        <dbReference type="ChEBI" id="CHEBI:59789"/>
    </ligand>
</feature>
<feature type="domain" description="Methyltransferase" evidence="3">
    <location>
        <begin position="120"/>
        <end position="204"/>
    </location>
</feature>
<reference evidence="5 6" key="1">
    <citation type="submission" date="2019-04" db="EMBL/GenBank/DDBJ databases">
        <title>Whole genome sequencing of Brevibacillus sp. TGS2-1.</title>
        <authorList>
            <person name="Choi A."/>
        </authorList>
    </citation>
    <scope>NUCLEOTIDE SEQUENCE [LARGE SCALE GENOMIC DNA]</scope>
    <source>
        <strain evidence="5 6">TGS2-1</strain>
    </source>
</reference>
<feature type="binding site" evidence="2">
    <location>
        <begin position="127"/>
        <end position="128"/>
    </location>
    <ligand>
        <name>S-adenosyl-L-methionine</name>
        <dbReference type="ChEBI" id="CHEBI:59789"/>
    </ligand>
</feature>